<accession>A0AAE8C4P5</accession>
<dbReference type="InterPro" id="IPR010902">
    <property type="entry name" value="NUMOD4"/>
</dbReference>
<dbReference type="Proteomes" id="UP000828465">
    <property type="component" value="Segment"/>
</dbReference>
<evidence type="ECO:0000259" key="2">
    <source>
        <dbReference type="Pfam" id="PF13392"/>
    </source>
</evidence>
<name>A0AAE8C4P5_9CAUD</name>
<dbReference type="GO" id="GO:0016788">
    <property type="term" value="F:hydrolase activity, acting on ester bonds"/>
    <property type="evidence" value="ECO:0007669"/>
    <property type="project" value="InterPro"/>
</dbReference>
<dbReference type="Pfam" id="PF07463">
    <property type="entry name" value="NUMOD4"/>
    <property type="match status" value="1"/>
</dbReference>
<sequence>MTDEVFKVLEDCPNYMISSHGRVMNIKRGKFMALGTKKAGYKQVGLTVDGKRVWFLVHRLVAKAFIPNPEGKPEVNHKDEDKANNFEWNLEWMTEQENTEYSQARNYWLISPEGEHIEVWNLCKFCRAHGLQQGNMTNVVSGNAKSHKGCRLGSKPI</sequence>
<evidence type="ECO:0000259" key="1">
    <source>
        <dbReference type="Pfam" id="PF07463"/>
    </source>
</evidence>
<feature type="domain" description="NUMOD4" evidence="1">
    <location>
        <begin position="4"/>
        <end position="47"/>
    </location>
</feature>
<dbReference type="SUPFAM" id="SSF54060">
    <property type="entry name" value="His-Me finger endonucleases"/>
    <property type="match status" value="1"/>
</dbReference>
<evidence type="ECO:0000313" key="3">
    <source>
        <dbReference type="EMBL" id="QZI86113.1"/>
    </source>
</evidence>
<proteinExistence type="predicted"/>
<keyword evidence="4" id="KW-1185">Reference proteome</keyword>
<reference evidence="3" key="1">
    <citation type="submission" date="2021-03" db="EMBL/GenBank/DDBJ databases">
        <title>Rapid evolution of virus immunity in the wild.</title>
        <authorList>
            <person name="Piel D."/>
            <person name="Bruto M."/>
            <person name="Labreuche Y."/>
            <person name="Blanquart F."/>
            <person name="Chenivesse S."/>
            <person name="Lepanse S."/>
            <person name="James A."/>
            <person name="Garcia Cruz R."/>
            <person name="Dubert J."/>
            <person name="Petton B."/>
            <person name="Lieberman E."/>
            <person name="Wegner M.K."/>
            <person name="Hussain F.A."/>
            <person name="Kauffman K.K."/>
            <person name="Polz M.F."/>
            <person name="Gandon S."/>
            <person name="Bikard D."/>
            <person name="Le Roux F."/>
        </authorList>
    </citation>
    <scope>NUCLEOTIDE SEQUENCE</scope>
</reference>
<gene>
    <name evidence="3" type="ORF">PODOV006v2_p0019</name>
</gene>
<dbReference type="Gene3D" id="3.90.75.20">
    <property type="match status" value="1"/>
</dbReference>
<dbReference type="Pfam" id="PF13392">
    <property type="entry name" value="HNH_3"/>
    <property type="match status" value="1"/>
</dbReference>
<dbReference type="InterPro" id="IPR003615">
    <property type="entry name" value="HNH_nuc"/>
</dbReference>
<evidence type="ECO:0000313" key="4">
    <source>
        <dbReference type="Proteomes" id="UP000828465"/>
    </source>
</evidence>
<dbReference type="InterPro" id="IPR044925">
    <property type="entry name" value="His-Me_finger_sf"/>
</dbReference>
<dbReference type="EMBL" id="MW865291">
    <property type="protein sequence ID" value="QZI86113.1"/>
    <property type="molecule type" value="Genomic_DNA"/>
</dbReference>
<protein>
    <submittedName>
        <fullName evidence="3">NUMOD4 motif-containing protein</fullName>
    </submittedName>
</protein>
<organism evidence="3 4">
    <name type="scientific">Vibrio phage 15E36.1</name>
    <dbReference type="NCBI Taxonomy" id="2859290"/>
    <lineage>
        <taxon>Viruses</taxon>
        <taxon>Duplodnaviria</taxon>
        <taxon>Heunggongvirae</taxon>
        <taxon>Uroviricota</taxon>
        <taxon>Caudoviricetes</taxon>
        <taxon>Autographivirales</taxon>
        <taxon>Autosignataviridae</taxon>
        <taxon>Colwellvirinae</taxon>
        <taxon>Roscoffvirus</taxon>
        <taxon>Roscoffvirus rv15E36</taxon>
    </lineage>
</organism>
<feature type="domain" description="HNH nuclease" evidence="2">
    <location>
        <begin position="56"/>
        <end position="99"/>
    </location>
</feature>